<dbReference type="EMBL" id="HBGY01027232">
    <property type="protein sequence ID" value="CAD9601599.1"/>
    <property type="molecule type" value="Transcribed_RNA"/>
</dbReference>
<dbReference type="PRINTS" id="PR00081">
    <property type="entry name" value="GDHRDH"/>
</dbReference>
<gene>
    <name evidence="2" type="ORF">LDAN0321_LOCUS16880</name>
</gene>
<reference evidence="2" key="1">
    <citation type="submission" date="2021-01" db="EMBL/GenBank/DDBJ databases">
        <authorList>
            <person name="Corre E."/>
            <person name="Pelletier E."/>
            <person name="Niang G."/>
            <person name="Scheremetjew M."/>
            <person name="Finn R."/>
            <person name="Kale V."/>
            <person name="Holt S."/>
            <person name="Cochrane G."/>
            <person name="Meng A."/>
            <person name="Brown T."/>
            <person name="Cohen L."/>
        </authorList>
    </citation>
    <scope>NUCLEOTIDE SEQUENCE</scope>
    <source>
        <strain evidence="2">B650</strain>
    </source>
</reference>
<dbReference type="Gene3D" id="3.40.50.720">
    <property type="entry name" value="NAD(P)-binding Rossmann-like Domain"/>
    <property type="match status" value="1"/>
</dbReference>
<comment type="similarity">
    <text evidence="1">Belongs to the short-chain dehydrogenases/reductases (SDR) family.</text>
</comment>
<dbReference type="PRINTS" id="PR00080">
    <property type="entry name" value="SDRFAMILY"/>
</dbReference>
<dbReference type="PANTHER" id="PTHR44269">
    <property type="entry name" value="DEHYDROGENASE/REDUCTASE SDR FAMILY MEMBER 7-RELATED"/>
    <property type="match status" value="1"/>
</dbReference>
<dbReference type="SUPFAM" id="SSF51735">
    <property type="entry name" value="NAD(P)-binding Rossmann-fold domains"/>
    <property type="match status" value="1"/>
</dbReference>
<sequence>MYKNGAKVIISARNEDMLAHVAEKARSVTADSSASDGGAMTVLPLDVTASSDLIDSAVVKALNIYGGVDILILNAGRTQRSVALSTSEDSTRELLELNFMSPVRLAMALIRHDRWEEQKRGHIVVTSSVAGKYAVALSSSYAASKHAAQGYFSSLRSENPWLRVDLVCPGPIATPIARSAVSTKPLPTDEESESKMPVDRCARLIMSSIVGPEGLFYETWIAQNPVLVFSYLNQYAPSLFTALINKVGSIRVKAFNEGKNMYKLSSLLEVARSDKDTQD</sequence>
<protein>
    <recommendedName>
        <fullName evidence="3">NAD(P)-binding protein</fullName>
    </recommendedName>
</protein>
<organism evidence="2">
    <name type="scientific">Leptocylindrus danicus</name>
    <dbReference type="NCBI Taxonomy" id="163516"/>
    <lineage>
        <taxon>Eukaryota</taxon>
        <taxon>Sar</taxon>
        <taxon>Stramenopiles</taxon>
        <taxon>Ochrophyta</taxon>
        <taxon>Bacillariophyta</taxon>
        <taxon>Coscinodiscophyceae</taxon>
        <taxon>Chaetocerotophycidae</taxon>
        <taxon>Leptocylindrales</taxon>
        <taxon>Leptocylindraceae</taxon>
        <taxon>Leptocylindrus</taxon>
    </lineage>
</organism>
<dbReference type="AlphaFoldDB" id="A0A7S2LBS9"/>
<dbReference type="InterPro" id="IPR002347">
    <property type="entry name" value="SDR_fam"/>
</dbReference>
<dbReference type="PROSITE" id="PS00061">
    <property type="entry name" value="ADH_SHORT"/>
    <property type="match status" value="1"/>
</dbReference>
<dbReference type="PANTHER" id="PTHR44269:SF1">
    <property type="entry name" value="DEHYDROGENASE_REDUCTASE SDR FAMILY MEMBER 7"/>
    <property type="match status" value="1"/>
</dbReference>
<proteinExistence type="inferred from homology"/>
<dbReference type="Pfam" id="PF00106">
    <property type="entry name" value="adh_short"/>
    <property type="match status" value="1"/>
</dbReference>
<dbReference type="InterPro" id="IPR020904">
    <property type="entry name" value="Sc_DH/Rdtase_CS"/>
</dbReference>
<evidence type="ECO:0000256" key="1">
    <source>
        <dbReference type="RuleBase" id="RU000363"/>
    </source>
</evidence>
<dbReference type="InterPro" id="IPR036291">
    <property type="entry name" value="NAD(P)-bd_dom_sf"/>
</dbReference>
<accession>A0A7S2LBS9</accession>
<dbReference type="InterPro" id="IPR053011">
    <property type="entry name" value="SDR_family_member_7"/>
</dbReference>
<evidence type="ECO:0000313" key="2">
    <source>
        <dbReference type="EMBL" id="CAD9601599.1"/>
    </source>
</evidence>
<name>A0A7S2LBS9_9STRA</name>
<evidence type="ECO:0008006" key="3">
    <source>
        <dbReference type="Google" id="ProtNLM"/>
    </source>
</evidence>